<name>A0A060RD24_9BACT</name>
<proteinExistence type="predicted"/>
<protein>
    <recommendedName>
        <fullName evidence="3">Peptidase S24/S26A/S26B/S26C domain-containing protein</fullName>
    </recommendedName>
</protein>
<gene>
    <name evidence="1" type="ORF">BN938_1362</name>
</gene>
<dbReference type="KEGG" id="rbc:BN938_1362"/>
<organism evidence="1 2">
    <name type="scientific">Mucinivorans hirudinis</name>
    <dbReference type="NCBI Taxonomy" id="1433126"/>
    <lineage>
        <taxon>Bacteria</taxon>
        <taxon>Pseudomonadati</taxon>
        <taxon>Bacteroidota</taxon>
        <taxon>Bacteroidia</taxon>
        <taxon>Bacteroidales</taxon>
        <taxon>Rikenellaceae</taxon>
        <taxon>Mucinivorans</taxon>
    </lineage>
</organism>
<evidence type="ECO:0008006" key="3">
    <source>
        <dbReference type="Google" id="ProtNLM"/>
    </source>
</evidence>
<accession>A0A060RD24</accession>
<dbReference type="EMBL" id="HG934468">
    <property type="protein sequence ID" value="CDN31449.1"/>
    <property type="molecule type" value="Genomic_DNA"/>
</dbReference>
<dbReference type="CDD" id="cd06462">
    <property type="entry name" value="Peptidase_S24_S26"/>
    <property type="match status" value="1"/>
</dbReference>
<sequence length="145" mass="16580">MYRQRVVENAALFAQVEQAVAEGHSVTITVRGVSMRPLLRDLKDKVVLERADRLRVGDIALFLYGDRHLLHRIRRIVGEQITMQGDALLQTTEECTREQVIATVSKIIYPSGRVVSIDSAIYKLKYAIWLSLPKIIKRVVLRLLK</sequence>
<dbReference type="eggNOG" id="COG0681">
    <property type="taxonomic scope" value="Bacteria"/>
</dbReference>
<evidence type="ECO:0000313" key="1">
    <source>
        <dbReference type="EMBL" id="CDN31449.1"/>
    </source>
</evidence>
<keyword evidence="2" id="KW-1185">Reference proteome</keyword>
<dbReference type="Proteomes" id="UP000027616">
    <property type="component" value="Chromosome I"/>
</dbReference>
<dbReference type="SUPFAM" id="SSF51306">
    <property type="entry name" value="LexA/Signal peptidase"/>
    <property type="match status" value="1"/>
</dbReference>
<dbReference type="OrthoDB" id="9795228at2"/>
<dbReference type="InterPro" id="IPR036286">
    <property type="entry name" value="LexA/Signal_pep-like_sf"/>
</dbReference>
<evidence type="ECO:0000313" key="2">
    <source>
        <dbReference type="Proteomes" id="UP000027616"/>
    </source>
</evidence>
<reference evidence="1 2" key="1">
    <citation type="journal article" date="2015" name="Genome Announc.">
        <title>Complete Genome Sequence of the Novel Leech Symbiont Mucinivorans hirudinis M3T.</title>
        <authorList>
            <person name="Nelson M.C."/>
            <person name="Bomar L."/>
            <person name="Graf J."/>
        </authorList>
    </citation>
    <scope>NUCLEOTIDE SEQUENCE [LARGE SCALE GENOMIC DNA]</scope>
    <source>
        <strain evidence="2">M3</strain>
    </source>
</reference>
<dbReference type="STRING" id="1433126.BN938_1362"/>
<dbReference type="HOGENOM" id="CLU_126496_1_0_10"/>
<dbReference type="AlphaFoldDB" id="A0A060RD24"/>